<evidence type="ECO:0000313" key="2">
    <source>
        <dbReference type="Proteomes" id="UP001386955"/>
    </source>
</evidence>
<keyword evidence="2" id="KW-1185">Reference proteome</keyword>
<proteinExistence type="predicted"/>
<gene>
    <name evidence="1" type="ORF">VNO78_20313</name>
</gene>
<sequence length="155" mass="17550">MYYYSFSISSSLKKRKCPEIGCMAHYEQDFIWTPTPSSITGDFSFRGVTKTLCASKTKHNVDDKGEHALKAGYEAGLDSIGSCYGFSHTPRYFDGNWEVVVKANVRTTLHHWLDGSQEPLLVPWDHMPLDPTPWPPFQSRTYALVENYQTSTSSA</sequence>
<comment type="caution">
    <text evidence="1">The sequence shown here is derived from an EMBL/GenBank/DDBJ whole genome shotgun (WGS) entry which is preliminary data.</text>
</comment>
<dbReference type="AlphaFoldDB" id="A0AAN9SA37"/>
<protein>
    <submittedName>
        <fullName evidence="1">Uncharacterized protein</fullName>
    </submittedName>
</protein>
<evidence type="ECO:0000313" key="1">
    <source>
        <dbReference type="EMBL" id="KAK7391890.1"/>
    </source>
</evidence>
<dbReference type="Proteomes" id="UP001386955">
    <property type="component" value="Unassembled WGS sequence"/>
</dbReference>
<organism evidence="1 2">
    <name type="scientific">Psophocarpus tetragonolobus</name>
    <name type="common">Winged bean</name>
    <name type="synonym">Dolichos tetragonolobus</name>
    <dbReference type="NCBI Taxonomy" id="3891"/>
    <lineage>
        <taxon>Eukaryota</taxon>
        <taxon>Viridiplantae</taxon>
        <taxon>Streptophyta</taxon>
        <taxon>Embryophyta</taxon>
        <taxon>Tracheophyta</taxon>
        <taxon>Spermatophyta</taxon>
        <taxon>Magnoliopsida</taxon>
        <taxon>eudicotyledons</taxon>
        <taxon>Gunneridae</taxon>
        <taxon>Pentapetalae</taxon>
        <taxon>rosids</taxon>
        <taxon>fabids</taxon>
        <taxon>Fabales</taxon>
        <taxon>Fabaceae</taxon>
        <taxon>Papilionoideae</taxon>
        <taxon>50 kb inversion clade</taxon>
        <taxon>NPAAA clade</taxon>
        <taxon>indigoferoid/millettioid clade</taxon>
        <taxon>Phaseoleae</taxon>
        <taxon>Psophocarpus</taxon>
    </lineage>
</organism>
<dbReference type="EMBL" id="JAYMYS010000005">
    <property type="protein sequence ID" value="KAK7391890.1"/>
    <property type="molecule type" value="Genomic_DNA"/>
</dbReference>
<reference evidence="1 2" key="1">
    <citation type="submission" date="2024-01" db="EMBL/GenBank/DDBJ databases">
        <title>The genomes of 5 underutilized Papilionoideae crops provide insights into root nodulation and disease resistanc.</title>
        <authorList>
            <person name="Jiang F."/>
        </authorList>
    </citation>
    <scope>NUCLEOTIDE SEQUENCE [LARGE SCALE GENOMIC DNA]</scope>
    <source>
        <strain evidence="1">DUOXIRENSHENG_FW03</strain>
        <tissue evidence="1">Leaves</tissue>
    </source>
</reference>
<name>A0AAN9SA37_PSOTE</name>
<accession>A0AAN9SA37</accession>